<dbReference type="InterPro" id="IPR052314">
    <property type="entry name" value="Immune_rcpt_domain"/>
</dbReference>
<dbReference type="EMBL" id="JAUNZN010000022">
    <property type="protein sequence ID" value="KAK4809119.1"/>
    <property type="molecule type" value="Genomic_DNA"/>
</dbReference>
<dbReference type="InterPro" id="IPR013106">
    <property type="entry name" value="Ig_V-set"/>
</dbReference>
<accession>A0AAN7RJC1</accession>
<evidence type="ECO:0000313" key="6">
    <source>
        <dbReference type="EMBL" id="KAK4809119.1"/>
    </source>
</evidence>
<dbReference type="InterPro" id="IPR003599">
    <property type="entry name" value="Ig_sub"/>
</dbReference>
<dbReference type="SMART" id="SM00409">
    <property type="entry name" value="IG"/>
    <property type="match status" value="3"/>
</dbReference>
<comment type="caution">
    <text evidence="6">The sequence shown here is derived from an EMBL/GenBank/DDBJ whole genome shotgun (WGS) entry which is preliminary data.</text>
</comment>
<dbReference type="InterPro" id="IPR007110">
    <property type="entry name" value="Ig-like_dom"/>
</dbReference>
<dbReference type="CDD" id="cd05716">
    <property type="entry name" value="IgV_pIgR_like"/>
    <property type="match status" value="2"/>
</dbReference>
<dbReference type="InterPro" id="IPR013783">
    <property type="entry name" value="Ig-like_fold"/>
</dbReference>
<name>A0AAN7RJC1_MYCAM</name>
<reference evidence="6 7" key="1">
    <citation type="journal article" date="2023" name="J. Hered.">
        <title>Chromosome-level genome of the wood stork (Mycteria americana) provides insight into avian chromosome evolution.</title>
        <authorList>
            <person name="Flamio R. Jr."/>
            <person name="Ramstad K.M."/>
        </authorList>
    </citation>
    <scope>NUCLEOTIDE SEQUENCE [LARGE SCALE GENOMIC DNA]</scope>
    <source>
        <strain evidence="6">JAX WOST 10</strain>
    </source>
</reference>
<keyword evidence="4" id="KW-1133">Transmembrane helix</keyword>
<evidence type="ECO:0000256" key="2">
    <source>
        <dbReference type="ARBA" id="ARBA00023157"/>
    </source>
</evidence>
<dbReference type="PANTHER" id="PTHR16423:SF6">
    <property type="entry name" value="TRIGGERING RECEPTOR EXPRESSED ON MYELOID CELLS 2-RELATED"/>
    <property type="match status" value="1"/>
</dbReference>
<dbReference type="PROSITE" id="PS50835">
    <property type="entry name" value="IG_LIKE"/>
    <property type="match status" value="2"/>
</dbReference>
<evidence type="ECO:0000259" key="5">
    <source>
        <dbReference type="PROSITE" id="PS50835"/>
    </source>
</evidence>
<feature type="transmembrane region" description="Helical" evidence="4">
    <location>
        <begin position="539"/>
        <end position="563"/>
    </location>
</feature>
<keyword evidence="7" id="KW-1185">Reference proteome</keyword>
<organism evidence="6 7">
    <name type="scientific">Mycteria americana</name>
    <name type="common">Wood stork</name>
    <dbReference type="NCBI Taxonomy" id="33587"/>
    <lineage>
        <taxon>Eukaryota</taxon>
        <taxon>Metazoa</taxon>
        <taxon>Chordata</taxon>
        <taxon>Craniata</taxon>
        <taxon>Vertebrata</taxon>
        <taxon>Euteleostomi</taxon>
        <taxon>Archelosauria</taxon>
        <taxon>Archosauria</taxon>
        <taxon>Dinosauria</taxon>
        <taxon>Saurischia</taxon>
        <taxon>Theropoda</taxon>
        <taxon>Coelurosauria</taxon>
        <taxon>Aves</taxon>
        <taxon>Neognathae</taxon>
        <taxon>Neoaves</taxon>
        <taxon>Aequornithes</taxon>
        <taxon>Ciconiiformes</taxon>
        <taxon>Ciconiidae</taxon>
        <taxon>Mycteria</taxon>
    </lineage>
</organism>
<dbReference type="SUPFAM" id="SSF48726">
    <property type="entry name" value="Immunoglobulin"/>
    <property type="match status" value="3"/>
</dbReference>
<evidence type="ECO:0000256" key="1">
    <source>
        <dbReference type="ARBA" id="ARBA00022729"/>
    </source>
</evidence>
<keyword evidence="3" id="KW-0393">Immunoglobulin domain</keyword>
<keyword evidence="4" id="KW-0812">Transmembrane</keyword>
<evidence type="ECO:0000313" key="7">
    <source>
        <dbReference type="Proteomes" id="UP001333110"/>
    </source>
</evidence>
<dbReference type="Pfam" id="PF07686">
    <property type="entry name" value="V-set"/>
    <property type="match status" value="3"/>
</dbReference>
<proteinExistence type="predicted"/>
<dbReference type="GO" id="GO:0009986">
    <property type="term" value="C:cell surface"/>
    <property type="evidence" value="ECO:0007669"/>
    <property type="project" value="TreeGrafter"/>
</dbReference>
<keyword evidence="2" id="KW-1015">Disulfide bond</keyword>
<dbReference type="Gene3D" id="2.60.40.10">
    <property type="entry name" value="Immunoglobulins"/>
    <property type="match status" value="3"/>
</dbReference>
<evidence type="ECO:0000256" key="4">
    <source>
        <dbReference type="SAM" id="Phobius"/>
    </source>
</evidence>
<sequence>MDLGFQSSSSHKCLPMEEGLQAQALDAEESRPEGSTLYIQCPYTAHSYYWQQKAWCLLRDGKCDPLVETTYQRQYPNTTRARKGRVSIEDDRTNRTVSITMTNLQAEDSGTYCCTYYDYRHGYLPLKMISLNVFKELHKSELDSLSVQCKYSAMAHSTDQKAWCRRQGQDECEFVVRNNYPSTRHNSRALEGRVSIQDDTQKRTVTITMKKLQAQDTGVYWCAFYSHLYFTRITEVKLSVSKSEYLPAAQCGCWQISAPPPLLVLPPILHHTTEEASAAAAQLTPMSLCLPVSLADTLAAAPWACGAEAQAWPFTLCLLPAETQRSFPCAPTNGATLINCFPQGRSRGSRSSFPSSALGWPPLGAAGDLPAARHCPCSGPAAATPPWSLPPRPYGLSAWTQQYTAEESGNVSVQCRYSAPDYGAVSKAWCKEGASKECTVLVNTDLKPSGYLGTPQQGRVTIQDDTQQGTVTITMQQLQAQDSGVYWCALNERPRLLRMAEVTLSVSEVSAGTTLSGTGGTSQSTPSDNTPAPSLNVNAFIILSGVLSILFILALISMITLCVRRRKQLKRRGTSQAEDTYEKPEDIAQFDSTERMESPKDDSKDLKYVTLNFKSQLSPEDPLYCNVEPNQTHRKPKDENVEYAVVAFKQLPTNDKG</sequence>
<dbReference type="SMART" id="SM00406">
    <property type="entry name" value="IGv"/>
    <property type="match status" value="3"/>
</dbReference>
<dbReference type="GO" id="GO:0038023">
    <property type="term" value="F:signaling receptor activity"/>
    <property type="evidence" value="ECO:0007669"/>
    <property type="project" value="TreeGrafter"/>
</dbReference>
<dbReference type="InterPro" id="IPR036179">
    <property type="entry name" value="Ig-like_dom_sf"/>
</dbReference>
<feature type="domain" description="Ig-like" evidence="5">
    <location>
        <begin position="391"/>
        <end position="505"/>
    </location>
</feature>
<evidence type="ECO:0000256" key="3">
    <source>
        <dbReference type="ARBA" id="ARBA00023319"/>
    </source>
</evidence>
<protein>
    <recommendedName>
        <fullName evidence="5">Ig-like domain-containing protein</fullName>
    </recommendedName>
</protein>
<feature type="domain" description="Ig-like" evidence="5">
    <location>
        <begin position="125"/>
        <end position="241"/>
    </location>
</feature>
<dbReference type="PANTHER" id="PTHR16423">
    <property type="entry name" value="TREM-LIKE TRANSCRIPT PROTEIN"/>
    <property type="match status" value="1"/>
</dbReference>
<dbReference type="AlphaFoldDB" id="A0AAN7RJC1"/>
<gene>
    <name evidence="6" type="ORF">QYF61_004055</name>
</gene>
<keyword evidence="4" id="KW-0472">Membrane</keyword>
<dbReference type="Proteomes" id="UP001333110">
    <property type="component" value="Unassembled WGS sequence"/>
</dbReference>
<keyword evidence="1" id="KW-0732">Signal</keyword>